<dbReference type="NCBIfam" id="TIGR03696">
    <property type="entry name" value="Rhs_assc_core"/>
    <property type="match status" value="1"/>
</dbReference>
<keyword evidence="7" id="KW-1185">Reference proteome</keyword>
<proteinExistence type="predicted"/>
<feature type="domain" description="Teneurin-like YD-shell" evidence="5">
    <location>
        <begin position="1028"/>
        <end position="1191"/>
    </location>
</feature>
<feature type="region of interest" description="Disordered" evidence="2">
    <location>
        <begin position="1098"/>
        <end position="1121"/>
    </location>
</feature>
<dbReference type="InterPro" id="IPR050708">
    <property type="entry name" value="T6SS_VgrG/RHS"/>
</dbReference>
<evidence type="ECO:0000259" key="4">
    <source>
        <dbReference type="Pfam" id="PF20148"/>
    </source>
</evidence>
<dbReference type="InterPro" id="IPR022385">
    <property type="entry name" value="Rhs_assc_core"/>
</dbReference>
<organism evidence="6 7">
    <name type="scientific">Neisseria mucosa</name>
    <dbReference type="NCBI Taxonomy" id="488"/>
    <lineage>
        <taxon>Bacteria</taxon>
        <taxon>Pseudomonadati</taxon>
        <taxon>Pseudomonadota</taxon>
        <taxon>Betaproteobacteria</taxon>
        <taxon>Neisseriales</taxon>
        <taxon>Neisseriaceae</taxon>
        <taxon>Neisseria</taxon>
    </lineage>
</organism>
<dbReference type="Pfam" id="PF03527">
    <property type="entry name" value="RHS"/>
    <property type="match status" value="1"/>
</dbReference>
<feature type="domain" description="RHS protein conserved region" evidence="3">
    <location>
        <begin position="1275"/>
        <end position="1309"/>
    </location>
</feature>
<keyword evidence="1" id="KW-0677">Repeat</keyword>
<dbReference type="Pfam" id="PF25023">
    <property type="entry name" value="TEN_YD-shell"/>
    <property type="match status" value="1"/>
</dbReference>
<dbReference type="InterPro" id="IPR045351">
    <property type="entry name" value="DUF6531"/>
</dbReference>
<dbReference type="Pfam" id="PF20148">
    <property type="entry name" value="DUF6531"/>
    <property type="match status" value="1"/>
</dbReference>
<sequence>MSSQTTPHTKVAVGPKNTFTKDAQAGANKFDSWLRQISDGYITLDRLAMAAGSIPVIGNAMAVVDTMLAIKEMVNKKDTNTLDWMNLAINVIGIIPGAGNAARTTLRPILHLVRDQALRHKGLLTEPVVTAIVNHFVEGHKGDIEGYIMTIQGQMDSMLKEVSRHAQRTLLTSADALLKIASGKVFDTHILHQKSDEAFNKATVRTAEGLNLYVVSARYKTEAEAKDLANSAVAKLVREPIKTKLKIIAEQLKGYSHKVDARIMGLAGDLLKLLSLLLEALKRRKNHGRSAAVTGKAQKTNPNARLDASTQQNKSKDKPSDCKSCGTGASKKSIDFATGQETFTHIDFTLPGIMPISWGRTYCSGLITYEKGELGARWITPYTARIGIRKKELLYHTTDGRAVSFPLLEPGRAYHHPIEDFTLMRVSEDMLTLNVGKDLLEIYERYGNAFRLSAIKDRNGNALGFHYSGQHLIGINDTNNRLVVIHYNEQDKISRIELAGDNARILASYEYDQAGNLIKATDEAGDVYEYAYKDHLITRYTDRTGRGVNLEWQGRRHWAKCIREYADDGSGELRLRWDENIRETIVTDAYGHETSYLYDAENYTYRIIYPNHTEEWFFRDERKNITTHIHPDGSEDNYTYDEKDNLLEHIRADGSVVSFEYDADNNLTAVTDPEGHRWLRQYDANGNMILETDPEENETHYRYNDAGLPIEITDALGGIKTLTWTKDGQIASHTDCSGYTSRWQYDDRGRLQTQTDAEGNSTHYSYDSRGNPEAVIQADGTRESYLHDAEGRLLEHTDPLKQSTRYTYDKGGRLFIRTDALGQQVQYRYDLNSRLVGLVNQNGDLYGFRYNSVGALTEEKGFDGKITRYHYTQGSGVLERIDEAGTVTKLDYDPAGRIESRSILVTDENGEVHETDKENYAYDPSGRLAGTQNAHSRHQYFYDKLGNLIREYRHDSLDGTARSHVWHHRYDALGNRTETIRPDGQRIGYLHYGSGHLHGITLNRNEIVAFERDKLHRETERTFGKHIRQETQYDPMGRILQQIHNRSRREYGYDAAGQLTHIQSRGGQTQYRYDPIGRLIAAVTPDFSETFAFDPAGNRLDLSGNKQDQAGQTNSQEKPSLNKVWGNLLKEYAGVHYDYDQRGNLIRKTRNGETTDYHWNGYNQLVKIENRNGSTEYRYDPLGRRTAKIHNRETTVYHWQEDTLAIESTNGQNTHYLFEPGTFEPLAQFQTASPIGIEREDKPAEPYSYDPETDPLLKIPPEPQGQSEAQPELVYYQLDHLGTPIAAHNAKGEAVWTAEYEAWGRIRNETVSDGLKANIPFRFQGQYYDKESGLHYNRFRYYDPEIGRFVSQDPIGLQGGMNLFEYAPNPIVWIDFLGLTPSKKSSRSDDPARQKCGTGKWIRHPEKIEHATSYNEARRRAIKESRLEGVPTKPFISYMGPDKGKVLGSQSLDGYNHWRIDYDPKSSKQFHVNWRRIYRDKKGNCVQETGAYLLPGGQDSYWYQRERMPKL</sequence>
<evidence type="ECO:0000313" key="7">
    <source>
        <dbReference type="Proteomes" id="UP000191272"/>
    </source>
</evidence>
<dbReference type="NCBIfam" id="TIGR01643">
    <property type="entry name" value="YD_repeat_2x"/>
    <property type="match status" value="11"/>
</dbReference>
<dbReference type="PRINTS" id="PR00394">
    <property type="entry name" value="RHSPROTEIN"/>
</dbReference>
<feature type="compositionally biased region" description="Polar residues" evidence="2">
    <location>
        <begin position="1104"/>
        <end position="1119"/>
    </location>
</feature>
<dbReference type="RefSeq" id="WP_080614235.1">
    <property type="nucleotide sequence ID" value="NZ_CP020452.2"/>
</dbReference>
<dbReference type="Gene3D" id="2.180.10.10">
    <property type="entry name" value="RHS repeat-associated core"/>
    <property type="match status" value="3"/>
</dbReference>
<feature type="compositionally biased region" description="Polar residues" evidence="2">
    <location>
        <begin position="297"/>
        <end position="313"/>
    </location>
</feature>
<dbReference type="InterPro" id="IPR056823">
    <property type="entry name" value="TEN-like_YD-shell"/>
</dbReference>
<evidence type="ECO:0000256" key="1">
    <source>
        <dbReference type="ARBA" id="ARBA00022737"/>
    </source>
</evidence>
<feature type="domain" description="DUF6531" evidence="4">
    <location>
        <begin position="333"/>
        <end position="405"/>
    </location>
</feature>
<dbReference type="Proteomes" id="UP000191272">
    <property type="component" value="Chromosome"/>
</dbReference>
<dbReference type="EMBL" id="CP020452">
    <property type="protein sequence ID" value="ARC51630.1"/>
    <property type="molecule type" value="Genomic_DNA"/>
</dbReference>
<dbReference type="PANTHER" id="PTHR32305:SF15">
    <property type="entry name" value="PROTEIN RHSA-RELATED"/>
    <property type="match status" value="1"/>
</dbReference>
<evidence type="ECO:0000259" key="3">
    <source>
        <dbReference type="Pfam" id="PF03527"/>
    </source>
</evidence>
<dbReference type="CDD" id="cd20743">
    <property type="entry name" value="FIX_RhsA-like"/>
    <property type="match status" value="1"/>
</dbReference>
<accession>A0ABM6JDW8</accession>
<dbReference type="SUPFAM" id="SSF63829">
    <property type="entry name" value="Calcium-dependent phosphotriesterase"/>
    <property type="match status" value="1"/>
</dbReference>
<gene>
    <name evidence="6" type="ORF">A6J88_10835</name>
</gene>
<feature type="region of interest" description="Disordered" evidence="2">
    <location>
        <begin position="288"/>
        <end position="328"/>
    </location>
</feature>
<evidence type="ECO:0000256" key="2">
    <source>
        <dbReference type="SAM" id="MobiDB-lite"/>
    </source>
</evidence>
<protein>
    <submittedName>
        <fullName evidence="6">Sugar-binding protein</fullName>
    </submittedName>
</protein>
<name>A0ABM6JDW8_NEIMU</name>
<dbReference type="InterPro" id="IPR001826">
    <property type="entry name" value="RHS"/>
</dbReference>
<dbReference type="PANTHER" id="PTHR32305">
    <property type="match status" value="1"/>
</dbReference>
<dbReference type="Pfam" id="PF05593">
    <property type="entry name" value="RHS_repeat"/>
    <property type="match status" value="4"/>
</dbReference>
<dbReference type="InterPro" id="IPR006530">
    <property type="entry name" value="YD"/>
</dbReference>
<dbReference type="InterPro" id="IPR031325">
    <property type="entry name" value="RHS_repeat"/>
</dbReference>
<evidence type="ECO:0000313" key="6">
    <source>
        <dbReference type="EMBL" id="ARC51630.1"/>
    </source>
</evidence>
<evidence type="ECO:0000259" key="5">
    <source>
        <dbReference type="Pfam" id="PF25023"/>
    </source>
</evidence>
<reference evidence="7" key="1">
    <citation type="submission" date="2017-03" db="EMBL/GenBank/DDBJ databases">
        <title>FDA dAtabase for Regulatory Grade micrObial Sequences (FDA-ARGOS): Supporting development and validation of Infectious Disease Dx tests.</title>
        <authorList>
            <person name="Campos J."/>
            <person name="Goldberg B."/>
            <person name="Tallon L."/>
            <person name="Sadzewicz L."/>
            <person name="Sengamalay N."/>
            <person name="Ott S."/>
            <person name="Godinez A."/>
            <person name="Nagaraj S."/>
            <person name="Vyas G."/>
            <person name="Aluvathingal J."/>
            <person name="Nadendla S."/>
            <person name="Geyer C."/>
            <person name="Nandy P."/>
            <person name="Hobson J."/>
            <person name="Sichtig H."/>
        </authorList>
    </citation>
    <scope>NUCLEOTIDE SEQUENCE [LARGE SCALE GENOMIC DNA]</scope>
    <source>
        <strain evidence="7">FDAARGOS_260</strain>
    </source>
</reference>